<evidence type="ECO:0000313" key="2">
    <source>
        <dbReference type="EMBL" id="MFA1538302.1"/>
    </source>
</evidence>
<proteinExistence type="predicted"/>
<keyword evidence="1" id="KW-0472">Membrane</keyword>
<keyword evidence="1" id="KW-1133">Transmembrane helix</keyword>
<sequence>MRKYRRVRSGIKREGAMRYGVVRALAGGVVVLGALGGCGVLSGNSGQVCADTKKAFQQYITQVKGIPAAEPAQWRQATEQLAGRLDAQAKKADDGDLKKALKAEAGKLRAAAPAVGTGDVSQLDTVMQETPATIGEACD</sequence>
<accession>A0ABV4Q6M7</accession>
<comment type="caution">
    <text evidence="2">The sequence shown here is derived from an EMBL/GenBank/DDBJ whole genome shotgun (WGS) entry which is preliminary data.</text>
</comment>
<keyword evidence="1" id="KW-0812">Transmembrane</keyword>
<dbReference type="EMBL" id="JAXCEI010000002">
    <property type="protein sequence ID" value="MFA1538302.1"/>
    <property type="molecule type" value="Genomic_DNA"/>
</dbReference>
<dbReference type="RefSeq" id="WP_371947642.1">
    <property type="nucleotide sequence ID" value="NZ_JAXCEI010000002.1"/>
</dbReference>
<reference evidence="2 3" key="1">
    <citation type="submission" date="2023-11" db="EMBL/GenBank/DDBJ databases">
        <title>Actinomadura monticuli sp. nov., isolated from volcanic ash.</title>
        <authorList>
            <person name="Lee S.D."/>
            <person name="Yang H."/>
            <person name="Kim I.S."/>
        </authorList>
    </citation>
    <scope>NUCLEOTIDE SEQUENCE [LARGE SCALE GENOMIC DNA]</scope>
    <source>
        <strain evidence="2 3">DLS-62</strain>
    </source>
</reference>
<protein>
    <recommendedName>
        <fullName evidence="4">Lipoprotein</fullName>
    </recommendedName>
</protein>
<evidence type="ECO:0008006" key="4">
    <source>
        <dbReference type="Google" id="ProtNLM"/>
    </source>
</evidence>
<feature type="transmembrane region" description="Helical" evidence="1">
    <location>
        <begin position="21"/>
        <end position="43"/>
    </location>
</feature>
<evidence type="ECO:0000313" key="3">
    <source>
        <dbReference type="Proteomes" id="UP001569963"/>
    </source>
</evidence>
<evidence type="ECO:0000256" key="1">
    <source>
        <dbReference type="SAM" id="Phobius"/>
    </source>
</evidence>
<organism evidence="2 3">
    <name type="scientific">Actinomadura monticuli</name>
    <dbReference type="NCBI Taxonomy" id="3097367"/>
    <lineage>
        <taxon>Bacteria</taxon>
        <taxon>Bacillati</taxon>
        <taxon>Actinomycetota</taxon>
        <taxon>Actinomycetes</taxon>
        <taxon>Streptosporangiales</taxon>
        <taxon>Thermomonosporaceae</taxon>
        <taxon>Actinomadura</taxon>
    </lineage>
</organism>
<gene>
    <name evidence="2" type="ORF">SM611_05105</name>
</gene>
<keyword evidence="3" id="KW-1185">Reference proteome</keyword>
<dbReference type="Proteomes" id="UP001569963">
    <property type="component" value="Unassembled WGS sequence"/>
</dbReference>
<name>A0ABV4Q6M7_9ACTN</name>